<dbReference type="FunFam" id="3.30.200.20:FF:000003">
    <property type="entry name" value="Non-specific serine/threonine protein kinase"/>
    <property type="match status" value="1"/>
</dbReference>
<comment type="catalytic activity">
    <reaction evidence="16">
        <text>L-threonyl-[protein] + ATP = O-phospho-L-threonyl-[protein] + ADP + H(+)</text>
        <dbReference type="Rhea" id="RHEA:46608"/>
        <dbReference type="Rhea" id="RHEA-COMP:11060"/>
        <dbReference type="Rhea" id="RHEA-COMP:11605"/>
        <dbReference type="ChEBI" id="CHEBI:15378"/>
        <dbReference type="ChEBI" id="CHEBI:30013"/>
        <dbReference type="ChEBI" id="CHEBI:30616"/>
        <dbReference type="ChEBI" id="CHEBI:61977"/>
        <dbReference type="ChEBI" id="CHEBI:456216"/>
        <dbReference type="EC" id="2.7.11.1"/>
    </reaction>
</comment>
<dbReference type="Gene3D" id="1.10.510.10">
    <property type="entry name" value="Transferase(Phosphotransferase) domain 1"/>
    <property type="match status" value="1"/>
</dbReference>
<evidence type="ECO:0000256" key="5">
    <source>
        <dbReference type="ARBA" id="ARBA00012513"/>
    </source>
</evidence>
<dbReference type="InterPro" id="IPR008271">
    <property type="entry name" value="Ser/Thr_kinase_AS"/>
</dbReference>
<evidence type="ECO:0000256" key="15">
    <source>
        <dbReference type="ARBA" id="ARBA00023242"/>
    </source>
</evidence>
<dbReference type="STRING" id="2018661.A0A2A2K589"/>
<evidence type="ECO:0000256" key="12">
    <source>
        <dbReference type="ARBA" id="ARBA00022777"/>
    </source>
</evidence>
<dbReference type="InterPro" id="IPR011009">
    <property type="entry name" value="Kinase-like_dom_sf"/>
</dbReference>
<dbReference type="GO" id="GO:0035556">
    <property type="term" value="P:intracellular signal transduction"/>
    <property type="evidence" value="ECO:0007669"/>
    <property type="project" value="TreeGrafter"/>
</dbReference>
<dbReference type="FunFam" id="1.10.510.10:FF:001295">
    <property type="entry name" value="Serine/threonine-protein kinase kin-29"/>
    <property type="match status" value="1"/>
</dbReference>
<sequence length="843" mass="94176">MMFIGPYKIGKAIGRGNFAVVRLAKHGIAKIKVAIKIIDKTRIDEENLQKIEREISILKTLDHPNIVKLYEIIRSERYIYIVTEYCGGGELYEYLIERGRVTEVEARRFFSEIVSAIDYLHENGIVHRDLKAENILLDKEKNHIKIIDFGFSNYQTSDSLLNTWCGSPPYAAPELLLGNVYDGKKADVWSLGVLLYILVTAGFPFPGDSVDKLKRAVLSGQVKIPYWVSVECSDLIKKMLVLNPKKRFSVKQVLSHRWMTAPHSARSASVILTKETFSPRTTSLLGNQSPRLDAAIMHYMQQHGKWTADQINEDVLKRDFESDIYATYELLCDKVRVSTNDANANCHEEYTRRGSRGSILSGKANVEDPKPLTISAHQLAQLGLSASPDCDSDDSSNSELYDDSPTGSMRNDRSAKGQIGLAINDQTYRGEQRRHTLCANENLITPEMLAQIPFTSNLHQAIMQQQTISALTRQLQPNAAGPSHAPMPGWYPTAIHGLPAGLSAVSTTDYTRMIPVPNNERRASAGETLLNQTLTPSTIEQLQQLVQQQPNENNDNVEEEGQGYLNKFGGKRNTVHGMSSTMIGPSNPVPRHAPYAKQNSGERRSSWASTTATVQQKSNLERLYKQATQAQDPAELLLLPQLQKEFQELLLFNGVASNSNHANNHQFDPTALNRFNCPRISITDEQNRQHSLAPCSSSFDPVSTFEKKANEVVFGQRPHTVIGFSTSVSGKSTPEQQVRNNGDEKVKSLVSTLSFTHVVDELKNSLNQLQIPFEESNEVVYMEHEMRRLSLPTGVEIGVAVLPPEQKSHIEFAILSSDSPTSELLCDELINRLRIIDPNSVTE</sequence>
<dbReference type="InterPro" id="IPR000719">
    <property type="entry name" value="Prot_kinase_dom"/>
</dbReference>
<keyword evidence="14" id="KW-0460">Magnesium</keyword>
<evidence type="ECO:0000256" key="10">
    <source>
        <dbReference type="ARBA" id="ARBA00022723"/>
    </source>
</evidence>
<evidence type="ECO:0000256" key="8">
    <source>
        <dbReference type="ARBA" id="ARBA00022527"/>
    </source>
</evidence>
<keyword evidence="8" id="KW-0723">Serine/threonine-protein kinase</keyword>
<name>A0A2A2K589_9BILA</name>
<organism evidence="24 25">
    <name type="scientific">Diploscapter pachys</name>
    <dbReference type="NCBI Taxonomy" id="2018661"/>
    <lineage>
        <taxon>Eukaryota</taxon>
        <taxon>Metazoa</taxon>
        <taxon>Ecdysozoa</taxon>
        <taxon>Nematoda</taxon>
        <taxon>Chromadorea</taxon>
        <taxon>Rhabditida</taxon>
        <taxon>Rhabditina</taxon>
        <taxon>Rhabditomorpha</taxon>
        <taxon>Rhabditoidea</taxon>
        <taxon>Rhabditidae</taxon>
        <taxon>Diploscapter</taxon>
    </lineage>
</organism>
<dbReference type="GO" id="GO:0000226">
    <property type="term" value="P:microtubule cytoskeleton organization"/>
    <property type="evidence" value="ECO:0007669"/>
    <property type="project" value="TreeGrafter"/>
</dbReference>
<dbReference type="EMBL" id="LIAE01009606">
    <property type="protein sequence ID" value="PAV69070.1"/>
    <property type="molecule type" value="Genomic_DNA"/>
</dbReference>
<evidence type="ECO:0000256" key="7">
    <source>
        <dbReference type="ARBA" id="ARBA00022490"/>
    </source>
</evidence>
<keyword evidence="10" id="KW-0479">Metal-binding</keyword>
<dbReference type="GO" id="GO:0005524">
    <property type="term" value="F:ATP binding"/>
    <property type="evidence" value="ECO:0007669"/>
    <property type="project" value="UniProtKB-UniRule"/>
</dbReference>
<dbReference type="GO" id="GO:0005737">
    <property type="term" value="C:cytoplasm"/>
    <property type="evidence" value="ECO:0007669"/>
    <property type="project" value="UniProtKB-SubCell"/>
</dbReference>
<evidence type="ECO:0000256" key="11">
    <source>
        <dbReference type="ARBA" id="ARBA00022741"/>
    </source>
</evidence>
<evidence type="ECO:0000256" key="6">
    <source>
        <dbReference type="ARBA" id="ARBA00022473"/>
    </source>
</evidence>
<dbReference type="Pfam" id="PF00069">
    <property type="entry name" value="Pkinase"/>
    <property type="match status" value="1"/>
</dbReference>
<evidence type="ECO:0000256" key="20">
    <source>
        <dbReference type="ARBA" id="ARBA00069695"/>
    </source>
</evidence>
<evidence type="ECO:0000256" key="4">
    <source>
        <dbReference type="ARBA" id="ARBA00006234"/>
    </source>
</evidence>
<feature type="compositionally biased region" description="Acidic residues" evidence="22">
    <location>
        <begin position="390"/>
        <end position="402"/>
    </location>
</feature>
<comment type="catalytic activity">
    <reaction evidence="17">
        <text>L-seryl-[protein] + ATP = O-phospho-L-seryl-[protein] + ADP + H(+)</text>
        <dbReference type="Rhea" id="RHEA:17989"/>
        <dbReference type="Rhea" id="RHEA-COMP:9863"/>
        <dbReference type="Rhea" id="RHEA-COMP:11604"/>
        <dbReference type="ChEBI" id="CHEBI:15378"/>
        <dbReference type="ChEBI" id="CHEBI:29999"/>
        <dbReference type="ChEBI" id="CHEBI:30616"/>
        <dbReference type="ChEBI" id="CHEBI:83421"/>
        <dbReference type="ChEBI" id="CHEBI:456216"/>
        <dbReference type="EC" id="2.7.11.1"/>
    </reaction>
</comment>
<dbReference type="PANTHER" id="PTHR24346:SF42">
    <property type="entry name" value="SERINE_THREONINE-PROTEIN KINASE SIK3"/>
    <property type="match status" value="1"/>
</dbReference>
<evidence type="ECO:0000256" key="17">
    <source>
        <dbReference type="ARBA" id="ARBA00048679"/>
    </source>
</evidence>
<comment type="similarity">
    <text evidence="4">Belongs to the protein kinase superfamily. CAMK Ser/Thr protein kinase family. SNF1 subfamily.</text>
</comment>
<evidence type="ECO:0000256" key="18">
    <source>
        <dbReference type="ARBA" id="ARBA00053036"/>
    </source>
</evidence>
<keyword evidence="12" id="KW-0418">Kinase</keyword>
<dbReference type="InterPro" id="IPR017441">
    <property type="entry name" value="Protein_kinase_ATP_BS"/>
</dbReference>
<dbReference type="SUPFAM" id="SSF56112">
    <property type="entry name" value="Protein kinase-like (PK-like)"/>
    <property type="match status" value="1"/>
</dbReference>
<dbReference type="PANTHER" id="PTHR24346">
    <property type="entry name" value="MAP/MICROTUBULE AFFINITY-REGULATING KINASE"/>
    <property type="match status" value="1"/>
</dbReference>
<evidence type="ECO:0000313" key="25">
    <source>
        <dbReference type="Proteomes" id="UP000218231"/>
    </source>
</evidence>
<evidence type="ECO:0000256" key="13">
    <source>
        <dbReference type="ARBA" id="ARBA00022840"/>
    </source>
</evidence>
<comment type="caution">
    <text evidence="24">The sequence shown here is derived from an EMBL/GenBank/DDBJ whole genome shotgun (WGS) entry which is preliminary data.</text>
</comment>
<reference evidence="24 25" key="1">
    <citation type="journal article" date="2017" name="Curr. Biol.">
        <title>Genome architecture and evolution of a unichromosomal asexual nematode.</title>
        <authorList>
            <person name="Fradin H."/>
            <person name="Zegar C."/>
            <person name="Gutwein M."/>
            <person name="Lucas J."/>
            <person name="Kovtun M."/>
            <person name="Corcoran D."/>
            <person name="Baugh L.R."/>
            <person name="Kiontke K."/>
            <person name="Gunsalus K."/>
            <person name="Fitch D.H."/>
            <person name="Piano F."/>
        </authorList>
    </citation>
    <scope>NUCLEOTIDE SEQUENCE [LARGE SCALE GENOMIC DNA]</scope>
    <source>
        <strain evidence="24">PF1309</strain>
    </source>
</reference>
<keyword evidence="6" id="KW-0217">Developmental protein</keyword>
<evidence type="ECO:0000256" key="2">
    <source>
        <dbReference type="ARBA" id="ARBA00004123"/>
    </source>
</evidence>
<evidence type="ECO:0000256" key="22">
    <source>
        <dbReference type="SAM" id="MobiDB-lite"/>
    </source>
</evidence>
<dbReference type="PROSITE" id="PS50011">
    <property type="entry name" value="PROTEIN_KINASE_DOM"/>
    <property type="match status" value="1"/>
</dbReference>
<comment type="cofactor">
    <cofactor evidence="1">
        <name>Mg(2+)</name>
        <dbReference type="ChEBI" id="CHEBI:18420"/>
    </cofactor>
</comment>
<dbReference type="CDD" id="cd14003">
    <property type="entry name" value="STKc_AMPK-like"/>
    <property type="match status" value="1"/>
</dbReference>
<evidence type="ECO:0000313" key="24">
    <source>
        <dbReference type="EMBL" id="PAV69070.1"/>
    </source>
</evidence>
<feature type="domain" description="Protein kinase" evidence="23">
    <location>
        <begin position="7"/>
        <end position="259"/>
    </location>
</feature>
<comment type="subcellular location">
    <subcellularLocation>
        <location evidence="3">Cytoplasm</location>
    </subcellularLocation>
    <subcellularLocation>
        <location evidence="2">Nucleus</location>
    </subcellularLocation>
</comment>
<gene>
    <name evidence="24" type="ORF">WR25_21944</name>
</gene>
<dbReference type="PROSITE" id="PS00107">
    <property type="entry name" value="PROTEIN_KINASE_ATP"/>
    <property type="match status" value="1"/>
</dbReference>
<dbReference type="OrthoDB" id="193931at2759"/>
<dbReference type="GO" id="GO:0050321">
    <property type="term" value="F:tau-protein kinase activity"/>
    <property type="evidence" value="ECO:0007669"/>
    <property type="project" value="TreeGrafter"/>
</dbReference>
<evidence type="ECO:0000259" key="23">
    <source>
        <dbReference type="PROSITE" id="PS50011"/>
    </source>
</evidence>
<dbReference type="Proteomes" id="UP000218231">
    <property type="component" value="Unassembled WGS sequence"/>
</dbReference>
<keyword evidence="7" id="KW-0963">Cytoplasm</keyword>
<evidence type="ECO:0000256" key="14">
    <source>
        <dbReference type="ARBA" id="ARBA00022842"/>
    </source>
</evidence>
<evidence type="ECO:0000256" key="1">
    <source>
        <dbReference type="ARBA" id="ARBA00001946"/>
    </source>
</evidence>
<accession>A0A2A2K589</accession>
<dbReference type="GO" id="GO:0046872">
    <property type="term" value="F:metal ion binding"/>
    <property type="evidence" value="ECO:0007669"/>
    <property type="project" value="UniProtKB-KW"/>
</dbReference>
<dbReference type="AlphaFoldDB" id="A0A2A2K589"/>
<evidence type="ECO:0000256" key="19">
    <source>
        <dbReference type="ARBA" id="ARBA00062956"/>
    </source>
</evidence>
<keyword evidence="11 21" id="KW-0547">Nucleotide-binding</keyword>
<evidence type="ECO:0000256" key="21">
    <source>
        <dbReference type="PROSITE-ProRule" id="PRU10141"/>
    </source>
</evidence>
<proteinExistence type="inferred from homology"/>
<keyword evidence="13 21" id="KW-0067">ATP-binding</keyword>
<feature type="region of interest" description="Disordered" evidence="22">
    <location>
        <begin position="582"/>
        <end position="611"/>
    </location>
</feature>
<dbReference type="PROSITE" id="PS00108">
    <property type="entry name" value="PROTEIN_KINASE_ST"/>
    <property type="match status" value="1"/>
</dbReference>
<feature type="region of interest" description="Disordered" evidence="22">
    <location>
        <begin position="385"/>
        <end position="418"/>
    </location>
</feature>
<evidence type="ECO:0000256" key="3">
    <source>
        <dbReference type="ARBA" id="ARBA00004496"/>
    </source>
</evidence>
<dbReference type="GO" id="GO:0005634">
    <property type="term" value="C:nucleus"/>
    <property type="evidence" value="ECO:0007669"/>
    <property type="project" value="UniProtKB-SubCell"/>
</dbReference>
<protein>
    <recommendedName>
        <fullName evidence="20">Serine/threonine-protein kinase kin-29</fullName>
        <ecNumber evidence="5">2.7.11.1</ecNumber>
    </recommendedName>
</protein>
<dbReference type="EC" id="2.7.11.1" evidence="5"/>
<comment type="function">
    <text evidence="18">Regulates chemoreceptor expression by phosphorylating the hda-4 class II histone deacetylase (HDAC) and inhibiting the gene repression functions of hda-4 and the mef-2 transcription factor, enabling the correct sensing and transduction of food signals. Role in determining body size, the dauer decision and serotonin-mediated egg laying. May modulate the Sma/Mab pathway and regulates development in the later larval stages.</text>
</comment>
<comment type="subunit">
    <text evidence="19">Interacts with tax-6.</text>
</comment>
<dbReference type="SMART" id="SM00220">
    <property type="entry name" value="S_TKc"/>
    <property type="match status" value="1"/>
</dbReference>
<keyword evidence="15" id="KW-0539">Nucleus</keyword>
<evidence type="ECO:0000256" key="16">
    <source>
        <dbReference type="ARBA" id="ARBA00047899"/>
    </source>
</evidence>
<evidence type="ECO:0000256" key="9">
    <source>
        <dbReference type="ARBA" id="ARBA00022679"/>
    </source>
</evidence>
<keyword evidence="25" id="KW-1185">Reference proteome</keyword>
<feature type="binding site" evidence="21">
    <location>
        <position position="36"/>
    </location>
    <ligand>
        <name>ATP</name>
        <dbReference type="ChEBI" id="CHEBI:30616"/>
    </ligand>
</feature>
<keyword evidence="9" id="KW-0808">Transferase</keyword>